<name>A0ABD6B6I9_9EURY</name>
<dbReference type="EMBL" id="JBHUDH010000107">
    <property type="protein sequence ID" value="MFD1526566.1"/>
    <property type="molecule type" value="Genomic_DNA"/>
</dbReference>
<protein>
    <recommendedName>
        <fullName evidence="3">Restriction endonuclease</fullName>
    </recommendedName>
</protein>
<sequence>MGSFADDVGAYLRRELSARRPGVQWETEYRVGGTPVDLGGRAGERLVLVELEWRRADPADNTAKLCRHVAEGSIDADTVVVFQLFTRYYDLARGGVSSKRKNAEFVGRTAADLFDHVTYHPLDFDVAPPKRGGERPDWWRDDADAIAAAICDRLEGSSPPEE</sequence>
<comment type="caution">
    <text evidence="1">The sequence shown here is derived from an EMBL/GenBank/DDBJ whole genome shotgun (WGS) entry which is preliminary data.</text>
</comment>
<dbReference type="Proteomes" id="UP001597111">
    <property type="component" value="Unassembled WGS sequence"/>
</dbReference>
<keyword evidence="2" id="KW-1185">Reference proteome</keyword>
<accession>A0ABD6B6I9</accession>
<dbReference type="AlphaFoldDB" id="A0ABD6B6I9"/>
<proteinExistence type="predicted"/>
<organism evidence="1 2">
    <name type="scientific">Halolamina salina</name>
    <dbReference type="NCBI Taxonomy" id="1220023"/>
    <lineage>
        <taxon>Archaea</taxon>
        <taxon>Methanobacteriati</taxon>
        <taxon>Methanobacteriota</taxon>
        <taxon>Stenosarchaea group</taxon>
        <taxon>Halobacteria</taxon>
        <taxon>Halobacteriales</taxon>
        <taxon>Haloferacaceae</taxon>
    </lineage>
</organism>
<gene>
    <name evidence="1" type="ORF">ACFR9S_09695</name>
</gene>
<evidence type="ECO:0008006" key="3">
    <source>
        <dbReference type="Google" id="ProtNLM"/>
    </source>
</evidence>
<dbReference type="RefSeq" id="WP_379731203.1">
    <property type="nucleotide sequence ID" value="NZ_JBHSWZ010000063.1"/>
</dbReference>
<evidence type="ECO:0000313" key="2">
    <source>
        <dbReference type="Proteomes" id="UP001597111"/>
    </source>
</evidence>
<reference evidence="1 2" key="1">
    <citation type="journal article" date="2019" name="Int. J. Syst. Evol. Microbiol.">
        <title>The Global Catalogue of Microorganisms (GCM) 10K type strain sequencing project: providing services to taxonomists for standard genome sequencing and annotation.</title>
        <authorList>
            <consortium name="The Broad Institute Genomics Platform"/>
            <consortium name="The Broad Institute Genome Sequencing Center for Infectious Disease"/>
            <person name="Wu L."/>
            <person name="Ma J."/>
        </authorList>
    </citation>
    <scope>NUCLEOTIDE SEQUENCE [LARGE SCALE GENOMIC DNA]</scope>
    <source>
        <strain evidence="1 2">CGMCC 1.12285</strain>
    </source>
</reference>
<evidence type="ECO:0000313" key="1">
    <source>
        <dbReference type="EMBL" id="MFD1526566.1"/>
    </source>
</evidence>